<dbReference type="OrthoDB" id="3561125at2759"/>
<dbReference type="OMA" id="ECGFCTA"/>
<dbReference type="PANTHER" id="PTHR24403:SF105">
    <property type="entry name" value="ZINC FINGER PROTEIN 2-LIKE ISOFORM X1"/>
    <property type="match status" value="1"/>
</dbReference>
<dbReference type="GeneID" id="111248857"/>
<feature type="region of interest" description="Disordered" evidence="6">
    <location>
        <begin position="468"/>
        <end position="490"/>
    </location>
</feature>
<dbReference type="FunFam" id="3.30.160.60:FF:002343">
    <property type="entry name" value="Zinc finger protein 33A"/>
    <property type="match status" value="1"/>
</dbReference>
<feature type="domain" description="C2H2-type" evidence="7">
    <location>
        <begin position="587"/>
        <end position="614"/>
    </location>
</feature>
<evidence type="ECO:0000256" key="4">
    <source>
        <dbReference type="ARBA" id="ARBA00022833"/>
    </source>
</evidence>
<sequence>MNPLNVIFIFQNFIPIRLKLAIDQCLLKYLVLSGHREASTTGGSKHVCNFCGYSTVYKHVLTHHIRTHTGEKPFKCDFCDYRATQRSNLRKHMDRHLMPVVQQYAAIANQAAHAFHSSLQPENEHRKHESDQSVKAPTRQLDELSLTRQASAEAIEDDAADKNVLESRQEAHDLELMTQPPIEIVTLSSTVEPVVSPRSSVSEVFSASQGGPVDPARPQVTHMRWIRDLPLNVHTSQSTSSIDEMLLILEVQCVRYTELRDGNTKAFRCEAEAVVELLNSGLWVAGNESPVAAAAAAAGSGKIVTPPASTLEYSQLVEDGNGRRYWKCSCCDFTTNYKFSMKRHENAHLGVRPYRCPYCAFASVEKTNVPLHIRTKHRDLPVTVLTVNNTSANLASSANSSSSSSSGSTNSAGTTTTSNSINQCKGRYWLRYAVHCVLLSFAHVVCSDVFADEREPATIAPVTAATVTVSHRPHRGSSGADESTHLESRNPPPIKVIVKKANIKVTPTKMQSTTPTTTSITTGSSRLISRLSQKLHQTSSVSHGNNVHYGSKVNRDLAQRAKELAASGNYDELISSRYRKDAGKMRHQCKICGYDSFHRNAIIRHMRTHTGETPFKCGYCTYSSSQKANLMRHLKQHAGGRQVSPKDVVPVDEGDDIDEDEESEYYPTQNLVPNA</sequence>
<dbReference type="InParanoid" id="A0A7M7K4U2"/>
<protein>
    <recommendedName>
        <fullName evidence="7">C2H2-type domain-containing protein</fullName>
    </recommendedName>
</protein>
<feature type="compositionally biased region" description="Polar residues" evidence="6">
    <location>
        <begin position="666"/>
        <end position="675"/>
    </location>
</feature>
<evidence type="ECO:0000259" key="7">
    <source>
        <dbReference type="PROSITE" id="PS50157"/>
    </source>
</evidence>
<dbReference type="GO" id="GO:0045944">
    <property type="term" value="P:positive regulation of transcription by RNA polymerase II"/>
    <property type="evidence" value="ECO:0007669"/>
    <property type="project" value="TreeGrafter"/>
</dbReference>
<dbReference type="SMART" id="SM00355">
    <property type="entry name" value="ZnF_C2H2"/>
    <property type="match status" value="6"/>
</dbReference>
<dbReference type="GO" id="GO:0008270">
    <property type="term" value="F:zinc ion binding"/>
    <property type="evidence" value="ECO:0007669"/>
    <property type="project" value="UniProtKB-KW"/>
</dbReference>
<organism evidence="8 9">
    <name type="scientific">Varroa destructor</name>
    <name type="common">Honeybee mite</name>
    <dbReference type="NCBI Taxonomy" id="109461"/>
    <lineage>
        <taxon>Eukaryota</taxon>
        <taxon>Metazoa</taxon>
        <taxon>Ecdysozoa</taxon>
        <taxon>Arthropoda</taxon>
        <taxon>Chelicerata</taxon>
        <taxon>Arachnida</taxon>
        <taxon>Acari</taxon>
        <taxon>Parasitiformes</taxon>
        <taxon>Mesostigmata</taxon>
        <taxon>Gamasina</taxon>
        <taxon>Dermanyssoidea</taxon>
        <taxon>Varroidae</taxon>
        <taxon>Varroa</taxon>
    </lineage>
</organism>
<evidence type="ECO:0000256" key="2">
    <source>
        <dbReference type="ARBA" id="ARBA00022737"/>
    </source>
</evidence>
<dbReference type="RefSeq" id="XP_022657608.1">
    <property type="nucleotide sequence ID" value="XM_022801873.1"/>
</dbReference>
<dbReference type="Pfam" id="PF00096">
    <property type="entry name" value="zf-C2H2"/>
    <property type="match status" value="1"/>
</dbReference>
<dbReference type="InterPro" id="IPR013087">
    <property type="entry name" value="Znf_C2H2_type"/>
</dbReference>
<evidence type="ECO:0000313" key="8">
    <source>
        <dbReference type="EnsemblMetazoa" id="XP_022657608"/>
    </source>
</evidence>
<accession>A0A7M7K4U2</accession>
<proteinExistence type="predicted"/>
<keyword evidence="1" id="KW-0479">Metal-binding</keyword>
<evidence type="ECO:0000256" key="6">
    <source>
        <dbReference type="SAM" id="MobiDB-lite"/>
    </source>
</evidence>
<feature type="domain" description="C2H2-type" evidence="7">
    <location>
        <begin position="46"/>
        <end position="73"/>
    </location>
</feature>
<feature type="region of interest" description="Disordered" evidence="6">
    <location>
        <begin position="636"/>
        <end position="675"/>
    </location>
</feature>
<feature type="domain" description="C2H2-type" evidence="7">
    <location>
        <begin position="74"/>
        <end position="96"/>
    </location>
</feature>
<dbReference type="PANTHER" id="PTHR24403">
    <property type="entry name" value="ZINC FINGER PROTEIN"/>
    <property type="match status" value="1"/>
</dbReference>
<feature type="compositionally biased region" description="Basic and acidic residues" evidence="6">
    <location>
        <begin position="122"/>
        <end position="132"/>
    </location>
</feature>
<keyword evidence="4" id="KW-0862">Zinc</keyword>
<keyword evidence="9" id="KW-1185">Reference proteome</keyword>
<name>A0A7M7K4U2_VARDE</name>
<feature type="domain" description="C2H2-type" evidence="7">
    <location>
        <begin position="615"/>
        <end position="642"/>
    </location>
</feature>
<evidence type="ECO:0000313" key="9">
    <source>
        <dbReference type="Proteomes" id="UP000594260"/>
    </source>
</evidence>
<dbReference type="Proteomes" id="UP000594260">
    <property type="component" value="Unplaced"/>
</dbReference>
<dbReference type="PROSITE" id="PS50157">
    <property type="entry name" value="ZINC_FINGER_C2H2_2"/>
    <property type="match status" value="5"/>
</dbReference>
<dbReference type="AlphaFoldDB" id="A0A7M7K4U2"/>
<dbReference type="InterPro" id="IPR050688">
    <property type="entry name" value="Zinc_finger/UBP_domain"/>
</dbReference>
<dbReference type="GO" id="GO:0005634">
    <property type="term" value="C:nucleus"/>
    <property type="evidence" value="ECO:0007669"/>
    <property type="project" value="TreeGrafter"/>
</dbReference>
<dbReference type="FunFam" id="3.30.160.60:FF:002069">
    <property type="entry name" value="Uncharacterized protein"/>
    <property type="match status" value="1"/>
</dbReference>
<dbReference type="Pfam" id="PF13909">
    <property type="entry name" value="zf-H2C2_5"/>
    <property type="match status" value="2"/>
</dbReference>
<keyword evidence="3 5" id="KW-0863">Zinc-finger</keyword>
<dbReference type="EnsemblMetazoa" id="XM_022801873">
    <property type="protein sequence ID" value="XP_022657608"/>
    <property type="gene ID" value="LOC111248857"/>
</dbReference>
<evidence type="ECO:0000256" key="3">
    <source>
        <dbReference type="ARBA" id="ARBA00022771"/>
    </source>
</evidence>
<feature type="compositionally biased region" description="Acidic residues" evidence="6">
    <location>
        <begin position="650"/>
        <end position="664"/>
    </location>
</feature>
<feature type="region of interest" description="Disordered" evidence="6">
    <location>
        <begin position="118"/>
        <end position="142"/>
    </location>
</feature>
<dbReference type="Gene3D" id="3.30.160.60">
    <property type="entry name" value="Classic Zinc Finger"/>
    <property type="match status" value="5"/>
</dbReference>
<reference evidence="8" key="1">
    <citation type="submission" date="2021-01" db="UniProtKB">
        <authorList>
            <consortium name="EnsemblMetazoa"/>
        </authorList>
    </citation>
    <scope>IDENTIFICATION</scope>
</reference>
<dbReference type="KEGG" id="vde:111248857"/>
<evidence type="ECO:0000256" key="5">
    <source>
        <dbReference type="PROSITE-ProRule" id="PRU00042"/>
    </source>
</evidence>
<keyword evidence="2" id="KW-0677">Repeat</keyword>
<feature type="domain" description="C2H2-type" evidence="7">
    <location>
        <begin position="326"/>
        <end position="353"/>
    </location>
</feature>
<evidence type="ECO:0000256" key="1">
    <source>
        <dbReference type="ARBA" id="ARBA00022723"/>
    </source>
</evidence>
<dbReference type="SUPFAM" id="SSF57667">
    <property type="entry name" value="beta-beta-alpha zinc fingers"/>
    <property type="match status" value="3"/>
</dbReference>
<feature type="region of interest" description="Disordered" evidence="6">
    <location>
        <begin position="395"/>
        <end position="418"/>
    </location>
</feature>
<dbReference type="InterPro" id="IPR036236">
    <property type="entry name" value="Znf_C2H2_sf"/>
</dbReference>